<evidence type="ECO:0000256" key="2">
    <source>
        <dbReference type="ARBA" id="ARBA00022517"/>
    </source>
</evidence>
<dbReference type="HAMAP" id="MF_00765">
    <property type="entry name" value="DarP"/>
    <property type="match status" value="1"/>
</dbReference>
<dbReference type="PANTHER" id="PTHR38101">
    <property type="entry name" value="UPF0307 PROTEIN YJGA"/>
    <property type="match status" value="1"/>
</dbReference>
<comment type="subcellular location">
    <subcellularLocation>
        <location evidence="5">Cytoplasm</location>
    </subcellularLocation>
    <text evidence="5">Associates with late stage pre-50S ribosomal subunits.</text>
</comment>
<dbReference type="PIRSF" id="PIRSF016183">
    <property type="entry name" value="UCP016183"/>
    <property type="match status" value="1"/>
</dbReference>
<keyword evidence="2 5" id="KW-0690">Ribosome biogenesis</keyword>
<evidence type="ECO:0000256" key="3">
    <source>
        <dbReference type="ARBA" id="ARBA00022730"/>
    </source>
</evidence>
<evidence type="ECO:0000313" key="7">
    <source>
        <dbReference type="EMBL" id="PPK73801.1"/>
    </source>
</evidence>
<dbReference type="InterPro" id="IPR023153">
    <property type="entry name" value="DarP_sf"/>
</dbReference>
<keyword evidence="8" id="KW-1185">Reference proteome</keyword>
<comment type="function">
    <text evidence="5">Member of a network of 50S ribosomal subunit biogenesis factors which assembles along the 30S-50S interface, preventing incorrect 23S rRNA structures from forming. Promotes peptidyl transferase center (PTC) maturation.</text>
</comment>
<keyword evidence="3 5" id="KW-0699">rRNA-binding</keyword>
<comment type="caution">
    <text evidence="7">The sequence shown here is derived from an EMBL/GenBank/DDBJ whole genome shotgun (WGS) entry which is preliminary data.</text>
</comment>
<dbReference type="AlphaFoldDB" id="A0A2S6H8N9"/>
<dbReference type="CDD" id="cd16331">
    <property type="entry name" value="YjgA-like"/>
    <property type="match status" value="1"/>
</dbReference>
<evidence type="ECO:0000256" key="6">
    <source>
        <dbReference type="SAM" id="MobiDB-lite"/>
    </source>
</evidence>
<comment type="similarity">
    <text evidence="5">Belongs to the DarP family.</text>
</comment>
<keyword evidence="4 5" id="KW-0694">RNA-binding</keyword>
<dbReference type="NCBIfam" id="NF003593">
    <property type="entry name" value="PRK05255.1-1"/>
    <property type="match status" value="1"/>
</dbReference>
<protein>
    <recommendedName>
        <fullName evidence="5">Dual-action ribosomal maturation protein DarP</fullName>
    </recommendedName>
    <alternativeName>
        <fullName evidence="5">Large ribosomal subunit assembly factor DarP</fullName>
    </alternativeName>
</protein>
<dbReference type="GO" id="GO:1902626">
    <property type="term" value="P:assembly of large subunit precursor of preribosome"/>
    <property type="evidence" value="ECO:0007669"/>
    <property type="project" value="UniProtKB-UniRule"/>
</dbReference>
<reference evidence="7 8" key="1">
    <citation type="submission" date="2018-02" db="EMBL/GenBank/DDBJ databases">
        <title>Subsurface microbial communities from deep shales in Ohio and West Virginia, USA.</title>
        <authorList>
            <person name="Wrighton K."/>
        </authorList>
    </citation>
    <scope>NUCLEOTIDE SEQUENCE [LARGE SCALE GENOMIC DNA]</scope>
    <source>
        <strain evidence="7 8">OWC-G53F</strain>
    </source>
</reference>
<accession>A0A2S6H8N9</accession>
<evidence type="ECO:0000256" key="1">
    <source>
        <dbReference type="ARBA" id="ARBA00022490"/>
    </source>
</evidence>
<organism evidence="7 8">
    <name type="scientific">Methylobacter tundripaludum</name>
    <dbReference type="NCBI Taxonomy" id="173365"/>
    <lineage>
        <taxon>Bacteria</taxon>
        <taxon>Pseudomonadati</taxon>
        <taxon>Pseudomonadota</taxon>
        <taxon>Gammaproteobacteria</taxon>
        <taxon>Methylococcales</taxon>
        <taxon>Methylococcaceae</taxon>
        <taxon>Methylobacter</taxon>
    </lineage>
</organism>
<dbReference type="OrthoDB" id="5293604at2"/>
<dbReference type="SUPFAM" id="SSF158710">
    <property type="entry name" value="PSPTO4464-like"/>
    <property type="match status" value="1"/>
</dbReference>
<proteinExistence type="inferred from homology"/>
<gene>
    <name evidence="5" type="primary">darP</name>
    <name evidence="7" type="ORF">B0F88_101333</name>
</gene>
<dbReference type="GO" id="GO:0043022">
    <property type="term" value="F:ribosome binding"/>
    <property type="evidence" value="ECO:0007669"/>
    <property type="project" value="UniProtKB-UniRule"/>
</dbReference>
<dbReference type="GO" id="GO:0005829">
    <property type="term" value="C:cytosol"/>
    <property type="evidence" value="ECO:0007669"/>
    <property type="project" value="TreeGrafter"/>
</dbReference>
<dbReference type="Pfam" id="PF04751">
    <property type="entry name" value="DarP"/>
    <property type="match status" value="1"/>
</dbReference>
<dbReference type="RefSeq" id="WP_104422184.1">
    <property type="nucleotide sequence ID" value="NZ_PTIY01000001.1"/>
</dbReference>
<dbReference type="EMBL" id="PTIY01000001">
    <property type="protein sequence ID" value="PPK73801.1"/>
    <property type="molecule type" value="Genomic_DNA"/>
</dbReference>
<dbReference type="Proteomes" id="UP000238071">
    <property type="component" value="Unassembled WGS sequence"/>
</dbReference>
<dbReference type="PANTHER" id="PTHR38101:SF1">
    <property type="entry name" value="UPF0307 PROTEIN YJGA"/>
    <property type="match status" value="1"/>
</dbReference>
<feature type="compositionally biased region" description="Acidic residues" evidence="6">
    <location>
        <begin position="176"/>
        <end position="195"/>
    </location>
</feature>
<name>A0A2S6H8N9_9GAMM</name>
<evidence type="ECO:0000256" key="5">
    <source>
        <dbReference type="HAMAP-Rule" id="MF_00765"/>
    </source>
</evidence>
<feature type="region of interest" description="Disordered" evidence="6">
    <location>
        <begin position="173"/>
        <end position="202"/>
    </location>
</feature>
<keyword evidence="1 5" id="KW-0963">Cytoplasm</keyword>
<dbReference type="Gene3D" id="1.10.60.30">
    <property type="entry name" value="PSPTO4464-like domains"/>
    <property type="match status" value="2"/>
</dbReference>
<sequence>MNEEYEYDDEEIEYYAIRPNKTQIKKDMAALFAVSEEMSELSPGQLKTLELPEVINKAVVEVSGMPHKGARKRLLKFIAGQLHKIDAEPILEKLARIKNKSAHAVREHHIVERWRDRLIAEGNDALTELLDEQPHADRQLLRQLLRNAQKEAEAGKPPKSSRLLYRRLKELFQVEGEPDDEPGFEDEDDEEEFDESSMPNNR</sequence>
<evidence type="ECO:0000256" key="4">
    <source>
        <dbReference type="ARBA" id="ARBA00022884"/>
    </source>
</evidence>
<dbReference type="GO" id="GO:0019843">
    <property type="term" value="F:rRNA binding"/>
    <property type="evidence" value="ECO:0007669"/>
    <property type="project" value="UniProtKB-UniRule"/>
</dbReference>
<dbReference type="InterPro" id="IPR006839">
    <property type="entry name" value="DarP"/>
</dbReference>
<evidence type="ECO:0000313" key="8">
    <source>
        <dbReference type="Proteomes" id="UP000238071"/>
    </source>
</evidence>